<dbReference type="PANTHER" id="PTHR23528">
    <property type="match status" value="1"/>
</dbReference>
<dbReference type="Proteomes" id="UP000195981">
    <property type="component" value="Unassembled WGS sequence"/>
</dbReference>
<proteinExistence type="predicted"/>
<evidence type="ECO:0000313" key="4">
    <source>
        <dbReference type="Proteomes" id="UP000195981"/>
    </source>
</evidence>
<dbReference type="OrthoDB" id="7584869at2"/>
<gene>
    <name evidence="3" type="ORF">FM110_05100</name>
</gene>
<dbReference type="GO" id="GO:0022857">
    <property type="term" value="F:transmembrane transporter activity"/>
    <property type="evidence" value="ECO:0007669"/>
    <property type="project" value="InterPro"/>
</dbReference>
<accession>A0A1X6WXR1</accession>
<feature type="transmembrane region" description="Helical" evidence="2">
    <location>
        <begin position="78"/>
        <end position="101"/>
    </location>
</feature>
<sequence length="185" mass="19386">MNPSATPDITPPNATSGLGPTSRTLEPAGEHHVTGAALHKLVWSMLITSIALFACYMAAGSVLLPAQVNELDPSAKEANLAIVTSVSSFATMFVQPLVGALSDRTRSKLGRRAPWMLGGAFLGGIMLILLPHIGRGVAIIAVMWVLAQVSLNASRARCPRSSPTAWTRTSAAPPPRSWALARPSA</sequence>
<reference evidence="3 4" key="1">
    <citation type="submission" date="2017-02" db="EMBL/GenBank/DDBJ databases">
        <authorList>
            <person name="Peterson S.W."/>
        </authorList>
    </citation>
    <scope>NUCLEOTIDE SEQUENCE [LARGE SCALE GENOMIC DNA]</scope>
    <source>
        <strain evidence="3 4">CIP104813</strain>
    </source>
</reference>
<dbReference type="InterPro" id="IPR036259">
    <property type="entry name" value="MFS_trans_sf"/>
</dbReference>
<dbReference type="AlphaFoldDB" id="A0A1X6WXR1"/>
<feature type="region of interest" description="Disordered" evidence="1">
    <location>
        <begin position="1"/>
        <end position="21"/>
    </location>
</feature>
<dbReference type="EMBL" id="FWFG01000048">
    <property type="protein sequence ID" value="SLM90521.1"/>
    <property type="molecule type" value="Genomic_DNA"/>
</dbReference>
<dbReference type="PANTHER" id="PTHR23528:SF1">
    <property type="entry name" value="MAJOR FACILITATOR SUPERFAMILY (MFS) PROFILE DOMAIN-CONTAINING PROTEIN"/>
    <property type="match status" value="1"/>
</dbReference>
<dbReference type="RefSeq" id="WP_087103273.1">
    <property type="nucleotide sequence ID" value="NZ_FWFG01000048.1"/>
</dbReference>
<name>A0A1X6WXR1_9MICO</name>
<evidence type="ECO:0000256" key="2">
    <source>
        <dbReference type="SAM" id="Phobius"/>
    </source>
</evidence>
<keyword evidence="2" id="KW-0812">Transmembrane</keyword>
<feature type="region of interest" description="Disordered" evidence="1">
    <location>
        <begin position="159"/>
        <end position="185"/>
    </location>
</feature>
<dbReference type="InterPro" id="IPR011701">
    <property type="entry name" value="MFS"/>
</dbReference>
<keyword evidence="2" id="KW-0472">Membrane</keyword>
<dbReference type="SUPFAM" id="SSF103473">
    <property type="entry name" value="MFS general substrate transporter"/>
    <property type="match status" value="1"/>
</dbReference>
<feature type="transmembrane region" description="Helical" evidence="2">
    <location>
        <begin position="41"/>
        <end position="66"/>
    </location>
</feature>
<keyword evidence="4" id="KW-1185">Reference proteome</keyword>
<organism evidence="3 4">
    <name type="scientific">Brachybacterium nesterenkovii</name>
    <dbReference type="NCBI Taxonomy" id="47847"/>
    <lineage>
        <taxon>Bacteria</taxon>
        <taxon>Bacillati</taxon>
        <taxon>Actinomycetota</taxon>
        <taxon>Actinomycetes</taxon>
        <taxon>Micrococcales</taxon>
        <taxon>Dermabacteraceae</taxon>
        <taxon>Brachybacterium</taxon>
    </lineage>
</organism>
<keyword evidence="2" id="KW-1133">Transmembrane helix</keyword>
<dbReference type="Pfam" id="PF07690">
    <property type="entry name" value="MFS_1"/>
    <property type="match status" value="1"/>
</dbReference>
<evidence type="ECO:0000256" key="1">
    <source>
        <dbReference type="SAM" id="MobiDB-lite"/>
    </source>
</evidence>
<feature type="transmembrane region" description="Helical" evidence="2">
    <location>
        <begin position="113"/>
        <end position="130"/>
    </location>
</feature>
<protein>
    <submittedName>
        <fullName evidence="3">Uncharacterized protein</fullName>
    </submittedName>
</protein>
<evidence type="ECO:0000313" key="3">
    <source>
        <dbReference type="EMBL" id="SLM90521.1"/>
    </source>
</evidence>
<feature type="transmembrane region" description="Helical" evidence="2">
    <location>
        <begin position="136"/>
        <end position="153"/>
    </location>
</feature>
<feature type="compositionally biased region" description="Polar residues" evidence="1">
    <location>
        <begin position="161"/>
        <end position="170"/>
    </location>
</feature>
<dbReference type="Gene3D" id="1.20.1250.20">
    <property type="entry name" value="MFS general substrate transporter like domains"/>
    <property type="match status" value="1"/>
</dbReference>